<gene>
    <name evidence="1" type="ORF">NCTC11819_00399</name>
</gene>
<proteinExistence type="predicted"/>
<name>A0A8G2HTB4_9ACTO</name>
<dbReference type="EMBL" id="UGGQ01000006">
    <property type="protein sequence ID" value="STO15855.1"/>
    <property type="molecule type" value="Genomic_DNA"/>
</dbReference>
<evidence type="ECO:0000313" key="2">
    <source>
        <dbReference type="Proteomes" id="UP000255284"/>
    </source>
</evidence>
<dbReference type="AlphaFoldDB" id="A0A8G2HTB4"/>
<accession>A0A8G2HTB4</accession>
<reference evidence="1 2" key="1">
    <citation type="submission" date="2018-06" db="EMBL/GenBank/DDBJ databases">
        <authorList>
            <consortium name="Pathogen Informatics"/>
            <person name="Doyle S."/>
        </authorList>
    </citation>
    <scope>NUCLEOTIDE SEQUENCE [LARGE SCALE GENOMIC DNA]</scope>
    <source>
        <strain evidence="1 2">NCTC11819</strain>
    </source>
</reference>
<comment type="caution">
    <text evidence="1">The sequence shown here is derived from an EMBL/GenBank/DDBJ whole genome shotgun (WGS) entry which is preliminary data.</text>
</comment>
<organism evidence="1 2">
    <name type="scientific">Mobiluncus mulieris</name>
    <dbReference type="NCBI Taxonomy" id="2052"/>
    <lineage>
        <taxon>Bacteria</taxon>
        <taxon>Bacillati</taxon>
        <taxon>Actinomycetota</taxon>
        <taxon>Actinomycetes</taxon>
        <taxon>Actinomycetales</taxon>
        <taxon>Actinomycetaceae</taxon>
        <taxon>Mobiluncus</taxon>
    </lineage>
</organism>
<sequence length="53" mass="5540">MGSKPPAGSVFLGVTTAQRGCFLVGLITLHFAPPDSFSVAAPESKLPGRRKQL</sequence>
<evidence type="ECO:0000313" key="1">
    <source>
        <dbReference type="EMBL" id="STO15855.1"/>
    </source>
</evidence>
<dbReference type="Proteomes" id="UP000255284">
    <property type="component" value="Unassembled WGS sequence"/>
</dbReference>
<protein>
    <submittedName>
        <fullName evidence="1">Uncharacterized protein</fullName>
    </submittedName>
</protein>